<accession>A0A410QFN9</accession>
<dbReference type="KEGG" id="spoa:EQM13_15215"/>
<evidence type="ECO:0000313" key="4">
    <source>
        <dbReference type="Proteomes" id="UP000287969"/>
    </source>
</evidence>
<dbReference type="EMBL" id="CP035282">
    <property type="protein sequence ID" value="QAT62821.1"/>
    <property type="molecule type" value="Genomic_DNA"/>
</dbReference>
<keyword evidence="4" id="KW-1185">Reference proteome</keyword>
<feature type="domain" description="SIS" evidence="2">
    <location>
        <begin position="205"/>
        <end position="346"/>
    </location>
</feature>
<protein>
    <submittedName>
        <fullName evidence="3">SIS domain-containing protein</fullName>
    </submittedName>
</protein>
<dbReference type="SUPFAM" id="SSF53697">
    <property type="entry name" value="SIS domain"/>
    <property type="match status" value="1"/>
</dbReference>
<dbReference type="CDD" id="cd05008">
    <property type="entry name" value="SIS_GlmS_GlmD_1"/>
    <property type="match status" value="1"/>
</dbReference>
<evidence type="ECO:0000259" key="2">
    <source>
        <dbReference type="PROSITE" id="PS51464"/>
    </source>
</evidence>
<proteinExistence type="predicted"/>
<dbReference type="Gene3D" id="3.40.50.10490">
    <property type="entry name" value="Glucose-6-phosphate isomerase like protein, domain 1"/>
    <property type="match status" value="2"/>
</dbReference>
<feature type="domain" description="SIS" evidence="2">
    <location>
        <begin position="39"/>
        <end position="181"/>
    </location>
</feature>
<dbReference type="PANTHER" id="PTHR10937">
    <property type="entry name" value="GLUCOSAMINE--FRUCTOSE-6-PHOSPHATE AMINOTRANSFERASE, ISOMERIZING"/>
    <property type="match status" value="1"/>
</dbReference>
<dbReference type="InterPro" id="IPR001347">
    <property type="entry name" value="SIS_dom"/>
</dbReference>
<sequence>MGDYKMYDTSKSQMWKEIFEQPRAVENAVKFNMETIKSIAAEVKKRKINTVVFAARGSSEHACQVGKYLFEIYCGMTASIASPSVITSYEAIPDYSNILLIGVSQSGGAQDVYETMKACENQGGVCVSITNVRDSLMTRVGSYYMNCECGPELSVTAAKSYITQLAIISALAAYISDNNDFIDEILHLKEIVSESLLIEDQIRKIIPLYRNASNILIFGRGLLYALGLETELKIQETSYLDARCYASSDYQHGPIAATRRFIPTIFFIADNHTNDSIISLYNRLKKEYKIFSTVVTNNKNLIKDADEIIELPTNHEGLKAVFSCTIFSQMFSCLLSIARGYNPDAPEGVSKKTVTR</sequence>
<dbReference type="InterPro" id="IPR035490">
    <property type="entry name" value="GlmS/FrlB_SIS"/>
</dbReference>
<dbReference type="Proteomes" id="UP000287969">
    <property type="component" value="Chromosome"/>
</dbReference>
<dbReference type="OrthoDB" id="9782098at2"/>
<dbReference type="InterPro" id="IPR035466">
    <property type="entry name" value="GlmS/AgaS_SIS"/>
</dbReference>
<dbReference type="GO" id="GO:1901135">
    <property type="term" value="P:carbohydrate derivative metabolic process"/>
    <property type="evidence" value="ECO:0007669"/>
    <property type="project" value="InterPro"/>
</dbReference>
<gene>
    <name evidence="3" type="ORF">EQM13_15215</name>
</gene>
<evidence type="ECO:0000256" key="1">
    <source>
        <dbReference type="ARBA" id="ARBA00022737"/>
    </source>
</evidence>
<dbReference type="PROSITE" id="PS51464">
    <property type="entry name" value="SIS"/>
    <property type="match status" value="2"/>
</dbReference>
<dbReference type="Pfam" id="PF01380">
    <property type="entry name" value="SIS"/>
    <property type="match status" value="2"/>
</dbReference>
<keyword evidence="1" id="KW-0677">Repeat</keyword>
<organism evidence="3 4">
    <name type="scientific">Acidilutibacter cellobiosedens</name>
    <dbReference type="NCBI Taxonomy" id="2507161"/>
    <lineage>
        <taxon>Bacteria</taxon>
        <taxon>Bacillati</taxon>
        <taxon>Bacillota</taxon>
        <taxon>Tissierellia</taxon>
        <taxon>Tissierellales</taxon>
        <taxon>Acidilutibacteraceae</taxon>
        <taxon>Acidilutibacter</taxon>
    </lineage>
</organism>
<dbReference type="CDD" id="cd05009">
    <property type="entry name" value="SIS_GlmS_GlmD_2"/>
    <property type="match status" value="1"/>
</dbReference>
<dbReference type="PANTHER" id="PTHR10937:SF8">
    <property type="entry name" value="AMINOTRANSFERASE-RELATED"/>
    <property type="match status" value="1"/>
</dbReference>
<reference evidence="4" key="1">
    <citation type="submission" date="2019-01" db="EMBL/GenBank/DDBJ databases">
        <title>Draft genomes of a novel of Sporanaerobacter strains.</title>
        <authorList>
            <person name="Ma S."/>
        </authorList>
    </citation>
    <scope>NUCLEOTIDE SEQUENCE [LARGE SCALE GENOMIC DNA]</scope>
    <source>
        <strain evidence="4">NJN-17</strain>
    </source>
</reference>
<evidence type="ECO:0000313" key="3">
    <source>
        <dbReference type="EMBL" id="QAT62821.1"/>
    </source>
</evidence>
<dbReference type="InterPro" id="IPR046348">
    <property type="entry name" value="SIS_dom_sf"/>
</dbReference>
<name>A0A410QFN9_9FIRM</name>
<dbReference type="AlphaFoldDB" id="A0A410QFN9"/>
<dbReference type="GO" id="GO:0097367">
    <property type="term" value="F:carbohydrate derivative binding"/>
    <property type="evidence" value="ECO:0007669"/>
    <property type="project" value="InterPro"/>
</dbReference>